<gene>
    <name evidence="1" type="ORF">OYC64_010283</name>
</gene>
<dbReference type="AlphaFoldDB" id="A0ABD2GW79"/>
<protein>
    <submittedName>
        <fullName evidence="1">Uncharacterized protein</fullName>
    </submittedName>
</protein>
<evidence type="ECO:0000313" key="1">
    <source>
        <dbReference type="EMBL" id="KAL3058067.1"/>
    </source>
</evidence>
<dbReference type="EMBL" id="JBIYXZ010002074">
    <property type="protein sequence ID" value="KAL3058067.1"/>
    <property type="molecule type" value="Genomic_DNA"/>
</dbReference>
<organism evidence="1 2">
    <name type="scientific">Pagothenia borchgrevinki</name>
    <name type="common">Bald rockcod</name>
    <name type="synonym">Trematomus borchgrevinki</name>
    <dbReference type="NCBI Taxonomy" id="8213"/>
    <lineage>
        <taxon>Eukaryota</taxon>
        <taxon>Metazoa</taxon>
        <taxon>Chordata</taxon>
        <taxon>Craniata</taxon>
        <taxon>Vertebrata</taxon>
        <taxon>Euteleostomi</taxon>
        <taxon>Actinopterygii</taxon>
        <taxon>Neopterygii</taxon>
        <taxon>Teleostei</taxon>
        <taxon>Neoteleostei</taxon>
        <taxon>Acanthomorphata</taxon>
        <taxon>Eupercaria</taxon>
        <taxon>Perciformes</taxon>
        <taxon>Notothenioidei</taxon>
        <taxon>Nototheniidae</taxon>
        <taxon>Pagothenia</taxon>
    </lineage>
</organism>
<keyword evidence="2" id="KW-1185">Reference proteome</keyword>
<comment type="caution">
    <text evidence="1">The sequence shown here is derived from an EMBL/GenBank/DDBJ whole genome shotgun (WGS) entry which is preliminary data.</text>
</comment>
<accession>A0ABD2GW79</accession>
<reference evidence="1 2" key="1">
    <citation type="journal article" date="2022" name="G3 (Bethesda)">
        <title>Evaluating Illumina-, Nanopore-, and PacBio-based genome assembly strategies with the bald notothen, Trematomus borchgrevinki.</title>
        <authorList>
            <person name="Rayamajhi N."/>
            <person name="Cheng C.C."/>
            <person name="Catchen J.M."/>
        </authorList>
    </citation>
    <scope>NUCLEOTIDE SEQUENCE [LARGE SCALE GENOMIC DNA]</scope>
    <source>
        <strain evidence="1">AGRC-2024</strain>
    </source>
</reference>
<name>A0ABD2GW79_PAGBO</name>
<reference evidence="1 2" key="2">
    <citation type="journal article" date="2024" name="G3 (Bethesda)">
        <title>The genome of the cryopelagic Antarctic bald notothen, Trematomus borchgrevinki.</title>
        <authorList>
            <person name="Rayamajhi N."/>
            <person name="Rivera-Colon A.G."/>
            <person name="Minhas B.F."/>
            <person name="Cheng C.C."/>
            <person name="Catchen J.M."/>
        </authorList>
    </citation>
    <scope>NUCLEOTIDE SEQUENCE [LARGE SCALE GENOMIC DNA]</scope>
    <source>
        <strain evidence="1">AGRC-2024</strain>
    </source>
</reference>
<sequence length="173" mass="18728">MLFSTINCLLRPIDHPNPADAPELCTRFLDFFEDKVNSIHQELRAPAPSYSHATPPLVTVPSTSHLPQCCLSSFAPVDALQVAKLVSKAKAATCSLDPMPSAHVKTCLPILCSTIVNIINSSLESGKVPAVFKIAAVTPIIKKPGLDPEDPSNYRPISNLPFLLIILLFCFPL</sequence>
<evidence type="ECO:0000313" key="2">
    <source>
        <dbReference type="Proteomes" id="UP001619887"/>
    </source>
</evidence>
<proteinExistence type="predicted"/>
<dbReference type="Proteomes" id="UP001619887">
    <property type="component" value="Unassembled WGS sequence"/>
</dbReference>